<feature type="coiled-coil region" evidence="2">
    <location>
        <begin position="288"/>
        <end position="315"/>
    </location>
</feature>
<dbReference type="PANTHER" id="PTHR43625">
    <property type="entry name" value="AFLATOXIN B1 ALDEHYDE REDUCTASE"/>
    <property type="match status" value="1"/>
</dbReference>
<sequence>MAAIDVSKLGPSSYGMMRLTWNPTPPTQEQAFETLNAAIKNGYRLWNGGEIYGTPERNSLHLLREYFTKYPENASKVTINIKGGCKKGDLMPDGSRANVRRSVEDSLAALGGTHKIDIFECARVDPNTPIEETITALSELVSEGKIGAIALSEVRASTIRRAHKIHPIATVEAELSLWATDIIHNGVASTCAELGIPITAYSPICRGALAAKLSPTSFSEHDFRRSLPKFQPDTIEANNKLTDEVMKLASKKNCTPAQIAISWVRTLSGRNGLPVIIPIPGASSPERVEENAKQVELTEEDMKEIEEVLERIKIVGERYGGHSAAIIEG</sequence>
<accession>A0A0G2GY40</accession>
<keyword evidence="2" id="KW-0175">Coiled coil</keyword>
<evidence type="ECO:0000313" key="4">
    <source>
        <dbReference type="EMBL" id="KKY28083.1"/>
    </source>
</evidence>
<dbReference type="EMBL" id="LCWF01000016">
    <property type="protein sequence ID" value="KKY28083.1"/>
    <property type="molecule type" value="Genomic_DNA"/>
</dbReference>
<dbReference type="AlphaFoldDB" id="A0A0G2GY40"/>
<evidence type="ECO:0000313" key="5">
    <source>
        <dbReference type="Proteomes" id="UP000053317"/>
    </source>
</evidence>
<dbReference type="InterPro" id="IPR023210">
    <property type="entry name" value="NADP_OxRdtase_dom"/>
</dbReference>
<dbReference type="Pfam" id="PF00248">
    <property type="entry name" value="Aldo_ket_red"/>
    <property type="match status" value="1"/>
</dbReference>
<organism evidence="4 5">
    <name type="scientific">Phaeomoniella chlamydospora</name>
    <name type="common">Phaeoacremonium chlamydosporum</name>
    <dbReference type="NCBI Taxonomy" id="158046"/>
    <lineage>
        <taxon>Eukaryota</taxon>
        <taxon>Fungi</taxon>
        <taxon>Dikarya</taxon>
        <taxon>Ascomycota</taxon>
        <taxon>Pezizomycotina</taxon>
        <taxon>Eurotiomycetes</taxon>
        <taxon>Chaetothyriomycetidae</taxon>
        <taxon>Phaeomoniellales</taxon>
        <taxon>Phaeomoniellaceae</taxon>
        <taxon>Phaeomoniella</taxon>
    </lineage>
</organism>
<protein>
    <submittedName>
        <fullName evidence="4">Putative pyridoxal reductase</fullName>
    </submittedName>
</protein>
<dbReference type="InterPro" id="IPR050791">
    <property type="entry name" value="Aldo-Keto_reductase"/>
</dbReference>
<name>A0A0G2GY40_PHACM</name>
<reference evidence="4 5" key="1">
    <citation type="submission" date="2015-05" db="EMBL/GenBank/DDBJ databases">
        <title>Distinctive expansion of gene families associated with plant cell wall degradation and secondary metabolism in the genomes of grapevine trunk pathogens.</title>
        <authorList>
            <person name="Lawrence D.P."/>
            <person name="Travadon R."/>
            <person name="Rolshausen P.E."/>
            <person name="Baumgartner K."/>
        </authorList>
    </citation>
    <scope>NUCLEOTIDE SEQUENCE [LARGE SCALE GENOMIC DNA]</scope>
    <source>
        <strain evidence="4">UCRPC4</strain>
    </source>
</reference>
<dbReference type="GO" id="GO:0005737">
    <property type="term" value="C:cytoplasm"/>
    <property type="evidence" value="ECO:0007669"/>
    <property type="project" value="TreeGrafter"/>
</dbReference>
<proteinExistence type="predicted"/>
<keyword evidence="1" id="KW-0560">Oxidoreductase</keyword>
<keyword evidence="5" id="KW-1185">Reference proteome</keyword>
<gene>
    <name evidence="4" type="ORF">UCRPC4_g00663</name>
</gene>
<dbReference type="Proteomes" id="UP000053317">
    <property type="component" value="Unassembled WGS sequence"/>
</dbReference>
<dbReference type="Gene3D" id="3.20.20.100">
    <property type="entry name" value="NADP-dependent oxidoreductase domain"/>
    <property type="match status" value="1"/>
</dbReference>
<dbReference type="InterPro" id="IPR036812">
    <property type="entry name" value="NAD(P)_OxRdtase_dom_sf"/>
</dbReference>
<dbReference type="CDD" id="cd19077">
    <property type="entry name" value="AKR_AKR8A1-2"/>
    <property type="match status" value="1"/>
</dbReference>
<comment type="caution">
    <text evidence="4">The sequence shown here is derived from an EMBL/GenBank/DDBJ whole genome shotgun (WGS) entry which is preliminary data.</text>
</comment>
<dbReference type="SUPFAM" id="SSF51430">
    <property type="entry name" value="NAD(P)-linked oxidoreductase"/>
    <property type="match status" value="1"/>
</dbReference>
<feature type="domain" description="NADP-dependent oxidoreductase" evidence="3">
    <location>
        <begin position="14"/>
        <end position="309"/>
    </location>
</feature>
<evidence type="ECO:0000259" key="3">
    <source>
        <dbReference type="Pfam" id="PF00248"/>
    </source>
</evidence>
<dbReference type="PANTHER" id="PTHR43625:SF78">
    <property type="entry name" value="PYRIDOXAL REDUCTASE-RELATED"/>
    <property type="match status" value="1"/>
</dbReference>
<dbReference type="OrthoDB" id="37537at2759"/>
<dbReference type="GO" id="GO:0016491">
    <property type="term" value="F:oxidoreductase activity"/>
    <property type="evidence" value="ECO:0007669"/>
    <property type="project" value="UniProtKB-KW"/>
</dbReference>
<evidence type="ECO:0000256" key="2">
    <source>
        <dbReference type="SAM" id="Coils"/>
    </source>
</evidence>
<reference evidence="4 5" key="2">
    <citation type="submission" date="2015-05" db="EMBL/GenBank/DDBJ databases">
        <authorList>
            <person name="Morales-Cruz A."/>
            <person name="Amrine K.C."/>
            <person name="Cantu D."/>
        </authorList>
    </citation>
    <scope>NUCLEOTIDE SEQUENCE [LARGE SCALE GENOMIC DNA]</scope>
    <source>
        <strain evidence="4">UCRPC4</strain>
    </source>
</reference>
<evidence type="ECO:0000256" key="1">
    <source>
        <dbReference type="ARBA" id="ARBA00023002"/>
    </source>
</evidence>